<dbReference type="FunFam" id="1.10.2000.10:FF:000001">
    <property type="entry name" value="secreted frizzled-related protein 2"/>
    <property type="match status" value="1"/>
</dbReference>
<dbReference type="PROSITE" id="PS50038">
    <property type="entry name" value="FZ"/>
    <property type="match status" value="1"/>
</dbReference>
<keyword evidence="5" id="KW-0879">Wnt signaling pathway</keyword>
<dbReference type="InterPro" id="IPR001134">
    <property type="entry name" value="Netrin_domain"/>
</dbReference>
<keyword evidence="14" id="KW-1185">Reference proteome</keyword>
<dbReference type="AlphaFoldDB" id="A0A267GIE5"/>
<dbReference type="InterPro" id="IPR015526">
    <property type="entry name" value="Frizzled/SFRP"/>
</dbReference>
<dbReference type="OrthoDB" id="5985572at2759"/>
<evidence type="ECO:0000256" key="3">
    <source>
        <dbReference type="ARBA" id="ARBA00022473"/>
    </source>
</evidence>
<evidence type="ECO:0000256" key="1">
    <source>
        <dbReference type="ARBA" id="ARBA00004613"/>
    </source>
</evidence>
<evidence type="ECO:0008006" key="15">
    <source>
        <dbReference type="Google" id="ProtNLM"/>
    </source>
</evidence>
<keyword evidence="8 9" id="KW-1015">Disulfide bond</keyword>
<evidence type="ECO:0000256" key="9">
    <source>
        <dbReference type="PROSITE-ProRule" id="PRU00090"/>
    </source>
</evidence>
<keyword evidence="6" id="KW-0732">Signal</keyword>
<dbReference type="GO" id="GO:0005615">
    <property type="term" value="C:extracellular space"/>
    <property type="evidence" value="ECO:0007669"/>
    <property type="project" value="TreeGrafter"/>
</dbReference>
<evidence type="ECO:0000313" key="13">
    <source>
        <dbReference type="EMBL" id="PAA85187.1"/>
    </source>
</evidence>
<feature type="compositionally biased region" description="Low complexity" evidence="10">
    <location>
        <begin position="352"/>
        <end position="361"/>
    </location>
</feature>
<evidence type="ECO:0000256" key="4">
    <source>
        <dbReference type="ARBA" id="ARBA00022525"/>
    </source>
</evidence>
<feature type="domain" description="FZ" evidence="11">
    <location>
        <begin position="46"/>
        <end position="168"/>
    </location>
</feature>
<evidence type="ECO:0000256" key="5">
    <source>
        <dbReference type="ARBA" id="ARBA00022687"/>
    </source>
</evidence>
<evidence type="ECO:0000256" key="7">
    <source>
        <dbReference type="ARBA" id="ARBA00022782"/>
    </source>
</evidence>
<comment type="similarity">
    <text evidence="2">Belongs to the secreted frizzled-related protein (sFRP) family.</text>
</comment>
<evidence type="ECO:0000256" key="6">
    <source>
        <dbReference type="ARBA" id="ARBA00022729"/>
    </source>
</evidence>
<dbReference type="InterPro" id="IPR020067">
    <property type="entry name" value="Frizzled_dom"/>
</dbReference>
<feature type="compositionally biased region" description="Basic residues" evidence="10">
    <location>
        <begin position="247"/>
        <end position="269"/>
    </location>
</feature>
<feature type="disulfide bond" evidence="9">
    <location>
        <begin position="130"/>
        <end position="154"/>
    </location>
</feature>
<dbReference type="Proteomes" id="UP000215902">
    <property type="component" value="Unassembled WGS sequence"/>
</dbReference>
<proteinExistence type="inferred from homology"/>
<feature type="domain" description="NTR" evidence="12">
    <location>
        <begin position="182"/>
        <end position="356"/>
    </location>
</feature>
<comment type="caution">
    <text evidence="13">The sequence shown here is derived from an EMBL/GenBank/DDBJ whole genome shotgun (WGS) entry which is preliminary data.</text>
</comment>
<dbReference type="InterPro" id="IPR036790">
    <property type="entry name" value="Frizzled_dom_sf"/>
</dbReference>
<gene>
    <name evidence="13" type="ORF">BOX15_Mlig027165g2</name>
</gene>
<evidence type="ECO:0000256" key="8">
    <source>
        <dbReference type="ARBA" id="ARBA00023157"/>
    </source>
</evidence>
<dbReference type="EMBL" id="NIVC01000342">
    <property type="protein sequence ID" value="PAA85187.1"/>
    <property type="molecule type" value="Genomic_DNA"/>
</dbReference>
<protein>
    <recommendedName>
        <fullName evidence="15">FZ domain-containing protein</fullName>
    </recommendedName>
</protein>
<name>A0A267GIE5_9PLAT</name>
<dbReference type="SUPFAM" id="SSF63501">
    <property type="entry name" value="Frizzled cysteine-rich domain"/>
    <property type="match status" value="1"/>
</dbReference>
<dbReference type="SMART" id="SM00063">
    <property type="entry name" value="FRI"/>
    <property type="match status" value="1"/>
</dbReference>
<feature type="region of interest" description="Disordered" evidence="10">
    <location>
        <begin position="342"/>
        <end position="361"/>
    </location>
</feature>
<dbReference type="STRING" id="282301.A0A267GIE5"/>
<dbReference type="Pfam" id="PF01392">
    <property type="entry name" value="Fz"/>
    <property type="match status" value="1"/>
</dbReference>
<evidence type="ECO:0000313" key="14">
    <source>
        <dbReference type="Proteomes" id="UP000215902"/>
    </source>
</evidence>
<dbReference type="GO" id="GO:0017147">
    <property type="term" value="F:Wnt-protein binding"/>
    <property type="evidence" value="ECO:0007669"/>
    <property type="project" value="TreeGrafter"/>
</dbReference>
<dbReference type="GO" id="GO:0060070">
    <property type="term" value="P:canonical Wnt signaling pathway"/>
    <property type="evidence" value="ECO:0007669"/>
    <property type="project" value="TreeGrafter"/>
</dbReference>
<dbReference type="PROSITE" id="PS50189">
    <property type="entry name" value="NTR"/>
    <property type="match status" value="1"/>
</dbReference>
<dbReference type="GO" id="GO:0035567">
    <property type="term" value="P:non-canonical Wnt signaling pathway"/>
    <property type="evidence" value="ECO:0007669"/>
    <property type="project" value="TreeGrafter"/>
</dbReference>
<feature type="disulfide bond" evidence="9">
    <location>
        <begin position="61"/>
        <end position="107"/>
    </location>
</feature>
<dbReference type="PANTHER" id="PTHR11309">
    <property type="entry name" value="FRIZZLED"/>
    <property type="match status" value="1"/>
</dbReference>
<evidence type="ECO:0000259" key="12">
    <source>
        <dbReference type="PROSITE" id="PS50189"/>
    </source>
</evidence>
<feature type="region of interest" description="Disordered" evidence="10">
    <location>
        <begin position="236"/>
        <end position="276"/>
    </location>
</feature>
<accession>A0A267GIE5</accession>
<feature type="compositionally biased region" description="Basic and acidic residues" evidence="10">
    <location>
        <begin position="396"/>
        <end position="409"/>
    </location>
</feature>
<reference evidence="13 14" key="1">
    <citation type="submission" date="2017-06" db="EMBL/GenBank/DDBJ databases">
        <title>A platform for efficient transgenesis in Macrostomum lignano, a flatworm model organism for stem cell research.</title>
        <authorList>
            <person name="Berezikov E."/>
        </authorList>
    </citation>
    <scope>NUCLEOTIDE SEQUENCE [LARGE SCALE GENOMIC DNA]</scope>
    <source>
        <strain evidence="13">DV1</strain>
        <tissue evidence="13">Whole organism</tissue>
    </source>
</reference>
<dbReference type="Gene3D" id="1.10.2000.10">
    <property type="entry name" value="Frizzled cysteine-rich domain"/>
    <property type="match status" value="1"/>
</dbReference>
<dbReference type="PANTHER" id="PTHR11309:SF148">
    <property type="entry name" value="SECRETED FRIZZLED-RELATED PROTEIN 1"/>
    <property type="match status" value="1"/>
</dbReference>
<comment type="caution">
    <text evidence="9">Lacks conserved residue(s) required for the propagation of feature annotation.</text>
</comment>
<dbReference type="GO" id="GO:0030154">
    <property type="term" value="P:cell differentiation"/>
    <property type="evidence" value="ECO:0007669"/>
    <property type="project" value="UniProtKB-KW"/>
</dbReference>
<feature type="compositionally biased region" description="Basic residues" evidence="10">
    <location>
        <begin position="375"/>
        <end position="395"/>
    </location>
</feature>
<sequence length="409" mass="45768">MLRLPLLFSVGRLAVIVIVAASYVAALPPEWNLPQPGAAAWGSAVPGSHRCWPIPSTMGLCYGIGYPEMRLPNMLNHESAKEVEEQTKHWQALVNTNCHPEIRVLLCSIYAPVCIEHLLEKSIQPCRSLCESVKSSCLAIMEKFGFGWPDMLNCTQFPPENNLMCIKRSATQTDVAVRSAQCQACVQEPSYEYLVSGYCMNDIVLKARIDHVTTGAAGRQFQFKGRLRFFSVPRQLESSSAEEPPRPRRKRQRQRQRRRNVGGRRRKSGSRGVSLRLPGGGQIANCTLAADCPLLEAAAAHPKRRYLLMGSLAAGGDALDVKFMTEWNNRQPTFRRALRSIRRDRRKRRDSGGSLCSGGASLLGLKTDGGDAARRRQARRNRRKGGGGRRRKNRRRTDAAKPRRPRAER</sequence>
<keyword evidence="4" id="KW-0964">Secreted</keyword>
<evidence type="ECO:0000259" key="11">
    <source>
        <dbReference type="PROSITE" id="PS50038"/>
    </source>
</evidence>
<feature type="region of interest" description="Disordered" evidence="10">
    <location>
        <begin position="366"/>
        <end position="409"/>
    </location>
</feature>
<comment type="subcellular location">
    <subcellularLocation>
        <location evidence="1">Secreted</location>
    </subcellularLocation>
</comment>
<evidence type="ECO:0000256" key="10">
    <source>
        <dbReference type="SAM" id="MobiDB-lite"/>
    </source>
</evidence>
<organism evidence="13 14">
    <name type="scientific">Macrostomum lignano</name>
    <dbReference type="NCBI Taxonomy" id="282301"/>
    <lineage>
        <taxon>Eukaryota</taxon>
        <taxon>Metazoa</taxon>
        <taxon>Spiralia</taxon>
        <taxon>Lophotrochozoa</taxon>
        <taxon>Platyhelminthes</taxon>
        <taxon>Rhabditophora</taxon>
        <taxon>Macrostomorpha</taxon>
        <taxon>Macrostomida</taxon>
        <taxon>Macrostomidae</taxon>
        <taxon>Macrostomum</taxon>
    </lineage>
</organism>
<keyword evidence="3" id="KW-0217">Developmental protein</keyword>
<keyword evidence="7" id="KW-0221">Differentiation</keyword>
<evidence type="ECO:0000256" key="2">
    <source>
        <dbReference type="ARBA" id="ARBA00010054"/>
    </source>
</evidence>